<comment type="similarity">
    <text evidence="6">Belongs to the glycosyl hydrolase 13 family. GlgE subfamily.</text>
</comment>
<feature type="binding site" evidence="6">
    <location>
        <position position="280"/>
    </location>
    <ligand>
        <name>alpha-maltose 1-phosphate</name>
        <dbReference type="ChEBI" id="CHEBI:63576"/>
    </ligand>
</feature>
<evidence type="ECO:0000256" key="2">
    <source>
        <dbReference type="ARBA" id="ARBA00022676"/>
    </source>
</evidence>
<evidence type="ECO:0000256" key="4">
    <source>
        <dbReference type="ARBA" id="ARBA00023277"/>
    </source>
</evidence>
<feature type="binding site" evidence="6">
    <location>
        <position position="340"/>
    </location>
    <ligand>
        <name>alpha-maltose 1-phosphate</name>
        <dbReference type="ChEBI" id="CHEBI:63576"/>
    </ligand>
</feature>
<keyword evidence="3 6" id="KW-0808">Transferase</keyword>
<name>A0ABW2SK41_9ACTO</name>
<feature type="active site" description="Proton donor" evidence="6">
    <location>
        <position position="439"/>
    </location>
</feature>
<dbReference type="InterPro" id="IPR006047">
    <property type="entry name" value="GH13_cat_dom"/>
</dbReference>
<dbReference type="InterPro" id="IPR026585">
    <property type="entry name" value="GlgE"/>
</dbReference>
<organism evidence="9 10">
    <name type="scientific">Schaalia naturae</name>
    <dbReference type="NCBI Taxonomy" id="635203"/>
    <lineage>
        <taxon>Bacteria</taxon>
        <taxon>Bacillati</taxon>
        <taxon>Actinomycetota</taxon>
        <taxon>Actinomycetes</taxon>
        <taxon>Actinomycetales</taxon>
        <taxon>Actinomycetaceae</taxon>
        <taxon>Schaalia</taxon>
    </lineage>
</organism>
<protein>
    <recommendedName>
        <fullName evidence="6">Alpha-1,4-glucan:maltose-1-phosphate maltosyltransferase</fullName>
        <shortName evidence="6">GMPMT</shortName>
        <ecNumber evidence="6">2.4.99.16</ecNumber>
    </recommendedName>
    <alternativeName>
        <fullName evidence="6">(1-&gt;4)-alpha-D-glucan:maltose-1-phosphate alpha-D-maltosyltransferase</fullName>
    </alternativeName>
</protein>
<evidence type="ECO:0000256" key="6">
    <source>
        <dbReference type="HAMAP-Rule" id="MF_02124"/>
    </source>
</evidence>
<reference evidence="10" key="1">
    <citation type="journal article" date="2019" name="Int. J. Syst. Evol. Microbiol.">
        <title>The Global Catalogue of Microorganisms (GCM) 10K type strain sequencing project: providing services to taxonomists for standard genome sequencing and annotation.</title>
        <authorList>
            <consortium name="The Broad Institute Genomics Platform"/>
            <consortium name="The Broad Institute Genome Sequencing Center for Infectious Disease"/>
            <person name="Wu L."/>
            <person name="Ma J."/>
        </authorList>
    </citation>
    <scope>NUCLEOTIDE SEQUENCE [LARGE SCALE GENOMIC DNA]</scope>
    <source>
        <strain evidence="10">CCUG 56698</strain>
    </source>
</reference>
<dbReference type="Gene3D" id="2.60.40.1180">
    <property type="entry name" value="Golgi alpha-mannosidase II"/>
    <property type="match status" value="1"/>
</dbReference>
<evidence type="ECO:0000313" key="9">
    <source>
        <dbReference type="EMBL" id="MFC7580265.1"/>
    </source>
</evidence>
<feature type="region of interest" description="Disordered" evidence="7">
    <location>
        <begin position="282"/>
        <end position="304"/>
    </location>
</feature>
<dbReference type="InterPro" id="IPR049171">
    <property type="entry name" value="GLGE_C"/>
</dbReference>
<dbReference type="InterPro" id="IPR021828">
    <property type="entry name" value="GlgE_dom_N/S"/>
</dbReference>
<keyword evidence="4 6" id="KW-0119">Carbohydrate metabolism</keyword>
<sequence length="689" mass="75860">MNTTSPDQVRLPHVLDAPDLPRIPALELFPVVEGGRLPAKATQGEPFPVRATVFREGHGAFAAEAVLIDPSGCVHSRTPMADIAPGLDRLEAWVCADSTGPWGFRVDTWSDSYASWRHDATVKIGAGIDVELMLEEGALLLERAASGRAERNPAQSAPGEPGRSVLLEAAAAARDGDRSAQQRLAAATSPQVRDVLAAHPLRDLYGHTETYPLHVARPRAVHGSWYEIFPRSEGAVQRPDGSWVSGTLRTAAEDLPRIAGMGFDVVYLTPVHPVGTTFRKGRNNALHAGPGDPGSPYAVGSAEGGHDALHPDLGDFDDFDAFVGRARGLGMEVALDLALQCSPDHPWVAEHPEWFTTRADGSIAYAENPPKKYQDIYPLNFDNDPEGIYRAVWDLIELWASHGVSIFRVDNPHTKPVRFWQRLMREMHRAHPDLLFLAEAFTRPAMMRTLGAVGFDQSYTYFAWRTAKEEIQDYLREVSTETAHLLRPAFWPVTPDILTEQMTAGGTAVFAIRAILAATGSPTWGIYSGYEFAEGVQRPGFEEPNDNEKYEYRPRDWSQAEPTGIPRLLGLLNAARAAHPALQQLHRLSIHPTSHPSLLCFSRHVDGRFTPSGRDDTVIVVLSLDPRQEVEGTVDLSALGDARLPLVDELDGRSYSWGPSNYVRLGPWTRLAHVMAVEATPATTWEQKR</sequence>
<dbReference type="InterPro" id="IPR017853">
    <property type="entry name" value="GH"/>
</dbReference>
<evidence type="ECO:0000256" key="3">
    <source>
        <dbReference type="ARBA" id="ARBA00022679"/>
    </source>
</evidence>
<feature type="domain" description="Glycosyl hydrolase family 13 catalytic" evidence="8">
    <location>
        <begin position="227"/>
        <end position="559"/>
    </location>
</feature>
<feature type="site" description="Transition state stabilizer" evidence="6">
    <location>
        <position position="496"/>
    </location>
</feature>
<dbReference type="RefSeq" id="WP_380972109.1">
    <property type="nucleotide sequence ID" value="NZ_JBHTEF010000001.1"/>
</dbReference>
<dbReference type="SMART" id="SM00642">
    <property type="entry name" value="Aamy"/>
    <property type="match status" value="1"/>
</dbReference>
<evidence type="ECO:0000256" key="7">
    <source>
        <dbReference type="SAM" id="MobiDB-lite"/>
    </source>
</evidence>
<dbReference type="Gene3D" id="1.20.58.80">
    <property type="entry name" value="Phosphotransferase system, lactose/cellobiose-type IIA subunit"/>
    <property type="match status" value="1"/>
</dbReference>
<dbReference type="HAMAP" id="MF_02124">
    <property type="entry name" value="GlgE"/>
    <property type="match status" value="1"/>
</dbReference>
<evidence type="ECO:0000256" key="5">
    <source>
        <dbReference type="ARBA" id="ARBA00048735"/>
    </source>
</evidence>
<dbReference type="Pfam" id="PF11896">
    <property type="entry name" value="GlgE_dom_N_S"/>
    <property type="match status" value="1"/>
</dbReference>
<dbReference type="Pfam" id="PF21702">
    <property type="entry name" value="GLGE_C"/>
    <property type="match status" value="1"/>
</dbReference>
<feature type="binding site" evidence="6">
    <location>
        <position position="375"/>
    </location>
    <ligand>
        <name>alpha-maltose 1-phosphate</name>
        <dbReference type="ChEBI" id="CHEBI:63576"/>
    </ligand>
</feature>
<dbReference type="InterPro" id="IPR013783">
    <property type="entry name" value="Ig-like_fold"/>
</dbReference>
<dbReference type="Proteomes" id="UP001596527">
    <property type="component" value="Unassembled WGS sequence"/>
</dbReference>
<accession>A0ABW2SK41</accession>
<dbReference type="PANTHER" id="PTHR47786:SF2">
    <property type="entry name" value="GLYCOSYL HYDROLASE FAMILY 13 CATALYTIC DOMAIN-CONTAINING PROTEIN"/>
    <property type="match status" value="1"/>
</dbReference>
<comment type="caution">
    <text evidence="9">The sequence shown here is derived from an EMBL/GenBank/DDBJ whole genome shotgun (WGS) entry which is preliminary data.</text>
</comment>
<gene>
    <name evidence="6" type="primary">glgE</name>
    <name evidence="9" type="ORF">ACFQWG_03380</name>
</gene>
<evidence type="ECO:0000259" key="8">
    <source>
        <dbReference type="SMART" id="SM00642"/>
    </source>
</evidence>
<feature type="binding site" evidence="6">
    <location>
        <position position="411"/>
    </location>
    <ligand>
        <name>alpha-maltose 1-phosphate</name>
        <dbReference type="ChEBI" id="CHEBI:63576"/>
    </ligand>
</feature>
<comment type="catalytic activity">
    <reaction evidence="5 6">
        <text>alpha-maltose 1-phosphate + [(1-&gt;4)-alpha-D-glucosyl](n) = [(1-&gt;4)-alpha-D-glucosyl](n+2) + phosphate</text>
        <dbReference type="Rhea" id="RHEA:42692"/>
        <dbReference type="Rhea" id="RHEA-COMP:9584"/>
        <dbReference type="Rhea" id="RHEA-COMP:10183"/>
        <dbReference type="ChEBI" id="CHEBI:15444"/>
        <dbReference type="ChEBI" id="CHEBI:43474"/>
        <dbReference type="ChEBI" id="CHEBI:63576"/>
        <dbReference type="EC" id="2.4.99.16"/>
    </reaction>
</comment>
<comment type="function">
    <text evidence="6">Maltosyltransferase that uses maltose 1-phosphate (M1P) as the sugar donor to elongate linear or branched alpha-(1-&gt;4)-glucans. Is involved in a branched alpha-glucan biosynthetic pathway from trehalose, together with TreS, Mak and GlgB.</text>
</comment>
<dbReference type="SUPFAM" id="SSF51445">
    <property type="entry name" value="(Trans)glycosidases"/>
    <property type="match status" value="1"/>
</dbReference>
<comment type="subunit">
    <text evidence="1 6">Homodimer.</text>
</comment>
<feature type="binding site" evidence="6">
    <location>
        <begin position="549"/>
        <end position="550"/>
    </location>
    <ligand>
        <name>alpha-maltose 1-phosphate</name>
        <dbReference type="ChEBI" id="CHEBI:63576"/>
    </ligand>
</feature>
<evidence type="ECO:0000256" key="1">
    <source>
        <dbReference type="ARBA" id="ARBA00011738"/>
    </source>
</evidence>
<dbReference type="Gene3D" id="3.20.20.80">
    <property type="entry name" value="Glycosidases"/>
    <property type="match status" value="1"/>
</dbReference>
<proteinExistence type="inferred from homology"/>
<keyword evidence="2 6" id="KW-0328">Glycosyltransferase</keyword>
<feature type="active site" description="Nucleophile" evidence="6">
    <location>
        <position position="410"/>
    </location>
</feature>
<dbReference type="Gene3D" id="2.60.40.10">
    <property type="entry name" value="Immunoglobulins"/>
    <property type="match status" value="1"/>
</dbReference>
<dbReference type="EMBL" id="JBHTEF010000001">
    <property type="protein sequence ID" value="MFC7580265.1"/>
    <property type="molecule type" value="Genomic_DNA"/>
</dbReference>
<evidence type="ECO:0000313" key="10">
    <source>
        <dbReference type="Proteomes" id="UP001596527"/>
    </source>
</evidence>
<dbReference type="EC" id="2.4.99.16" evidence="6"/>
<dbReference type="InterPro" id="IPR013780">
    <property type="entry name" value="Glyco_hydro_b"/>
</dbReference>
<keyword evidence="10" id="KW-1185">Reference proteome</keyword>
<dbReference type="PANTHER" id="PTHR47786">
    <property type="entry name" value="ALPHA-1,4-GLUCAN:MALTOSE-1-PHOSPHATE MALTOSYLTRANSFERASE"/>
    <property type="match status" value="1"/>
</dbReference>